<sequence>MLLVFQLLLVARVVADWIGVLAGGPEPAWRSGLRRVTHATTEPVLAPVRRVLRPVRIGSVCLDLALPAVLLVVILLRQLALGL</sequence>
<dbReference type="GO" id="GO:0016020">
    <property type="term" value="C:membrane"/>
    <property type="evidence" value="ECO:0007669"/>
    <property type="project" value="InterPro"/>
</dbReference>
<reference evidence="1 2" key="1">
    <citation type="submission" date="2019-06" db="EMBL/GenBank/DDBJ databases">
        <title>Whole genome shotgun sequence of Pseudonocardia hydrocarbonoxydans NBRC 14498.</title>
        <authorList>
            <person name="Hosoyama A."/>
            <person name="Uohara A."/>
            <person name="Ohji S."/>
            <person name="Ichikawa N."/>
        </authorList>
    </citation>
    <scope>NUCLEOTIDE SEQUENCE [LARGE SCALE GENOMIC DNA]</scope>
    <source>
        <strain evidence="1 2">NBRC 14498</strain>
    </source>
</reference>
<dbReference type="InterPro" id="IPR003425">
    <property type="entry name" value="CCB3/YggT"/>
</dbReference>
<organism evidence="1 2">
    <name type="scientific">Pseudonocardia hydrocarbonoxydans</name>
    <dbReference type="NCBI Taxonomy" id="76726"/>
    <lineage>
        <taxon>Bacteria</taxon>
        <taxon>Bacillati</taxon>
        <taxon>Actinomycetota</taxon>
        <taxon>Actinomycetes</taxon>
        <taxon>Pseudonocardiales</taxon>
        <taxon>Pseudonocardiaceae</taxon>
        <taxon>Pseudonocardia</taxon>
    </lineage>
</organism>
<proteinExistence type="predicted"/>
<comment type="caution">
    <text evidence="1">The sequence shown here is derived from an EMBL/GenBank/DDBJ whole genome shotgun (WGS) entry which is preliminary data.</text>
</comment>
<evidence type="ECO:0008006" key="3">
    <source>
        <dbReference type="Google" id="ProtNLM"/>
    </source>
</evidence>
<accession>A0A4Y3WIK5</accession>
<keyword evidence="2" id="KW-1185">Reference proteome</keyword>
<dbReference type="Proteomes" id="UP000320338">
    <property type="component" value="Unassembled WGS sequence"/>
</dbReference>
<evidence type="ECO:0000313" key="1">
    <source>
        <dbReference type="EMBL" id="GEC18614.1"/>
    </source>
</evidence>
<name>A0A4Y3WIK5_9PSEU</name>
<dbReference type="AlphaFoldDB" id="A0A4Y3WIK5"/>
<protein>
    <recommendedName>
        <fullName evidence="3">YggT family protein</fullName>
    </recommendedName>
</protein>
<dbReference type="EMBL" id="BJNG01000006">
    <property type="protein sequence ID" value="GEC18614.1"/>
    <property type="molecule type" value="Genomic_DNA"/>
</dbReference>
<evidence type="ECO:0000313" key="2">
    <source>
        <dbReference type="Proteomes" id="UP000320338"/>
    </source>
</evidence>
<gene>
    <name evidence="1" type="ORF">PHY01_08970</name>
</gene>
<dbReference type="Pfam" id="PF02325">
    <property type="entry name" value="CCB3_YggT"/>
    <property type="match status" value="1"/>
</dbReference>